<feature type="compositionally biased region" description="Basic and acidic residues" evidence="1">
    <location>
        <begin position="96"/>
        <end position="106"/>
    </location>
</feature>
<comment type="caution">
    <text evidence="2">The sequence shown here is derived from an EMBL/GenBank/DDBJ whole genome shotgun (WGS) entry which is preliminary data.</text>
</comment>
<proteinExistence type="predicted"/>
<protein>
    <submittedName>
        <fullName evidence="2">Uncharacterized protein</fullName>
    </submittedName>
</protein>
<evidence type="ECO:0000256" key="1">
    <source>
        <dbReference type="SAM" id="MobiDB-lite"/>
    </source>
</evidence>
<dbReference type="AlphaFoldDB" id="A0AAV4C813"/>
<dbReference type="Proteomes" id="UP000735302">
    <property type="component" value="Unassembled WGS sequence"/>
</dbReference>
<evidence type="ECO:0000313" key="3">
    <source>
        <dbReference type="Proteomes" id="UP000735302"/>
    </source>
</evidence>
<dbReference type="EMBL" id="BLXT01006084">
    <property type="protein sequence ID" value="GFO28836.1"/>
    <property type="molecule type" value="Genomic_DNA"/>
</dbReference>
<feature type="compositionally biased region" description="Basic residues" evidence="1">
    <location>
        <begin position="107"/>
        <end position="122"/>
    </location>
</feature>
<feature type="region of interest" description="Disordered" evidence="1">
    <location>
        <begin position="88"/>
        <end position="142"/>
    </location>
</feature>
<keyword evidence="3" id="KW-1185">Reference proteome</keyword>
<gene>
    <name evidence="2" type="ORF">PoB_005534100</name>
</gene>
<organism evidence="2 3">
    <name type="scientific">Plakobranchus ocellatus</name>
    <dbReference type="NCBI Taxonomy" id="259542"/>
    <lineage>
        <taxon>Eukaryota</taxon>
        <taxon>Metazoa</taxon>
        <taxon>Spiralia</taxon>
        <taxon>Lophotrochozoa</taxon>
        <taxon>Mollusca</taxon>
        <taxon>Gastropoda</taxon>
        <taxon>Heterobranchia</taxon>
        <taxon>Euthyneura</taxon>
        <taxon>Panpulmonata</taxon>
        <taxon>Sacoglossa</taxon>
        <taxon>Placobranchoidea</taxon>
        <taxon>Plakobranchidae</taxon>
        <taxon>Plakobranchus</taxon>
    </lineage>
</organism>
<name>A0AAV4C813_9GAST</name>
<evidence type="ECO:0000313" key="2">
    <source>
        <dbReference type="EMBL" id="GFO28836.1"/>
    </source>
</evidence>
<sequence length="142" mass="16163">MRGERRNPRTHWPVLFMWSYLTSKSYKSRRFSRSNQSLAIQTPRPQATLLLLSLSERAEAHNPLTSMKLQADIFQPVSPLQVGQRLQVTPTSPGLDEAHTRNCPDKRPRRHTSQCAKRKGRCRVAVSDSPPRGTGLEARMAM</sequence>
<accession>A0AAV4C813</accession>
<reference evidence="2 3" key="1">
    <citation type="journal article" date="2021" name="Elife">
        <title>Chloroplast acquisition without the gene transfer in kleptoplastic sea slugs, Plakobranchus ocellatus.</title>
        <authorList>
            <person name="Maeda T."/>
            <person name="Takahashi S."/>
            <person name="Yoshida T."/>
            <person name="Shimamura S."/>
            <person name="Takaki Y."/>
            <person name="Nagai Y."/>
            <person name="Toyoda A."/>
            <person name="Suzuki Y."/>
            <person name="Arimoto A."/>
            <person name="Ishii H."/>
            <person name="Satoh N."/>
            <person name="Nishiyama T."/>
            <person name="Hasebe M."/>
            <person name="Maruyama T."/>
            <person name="Minagawa J."/>
            <person name="Obokata J."/>
            <person name="Shigenobu S."/>
        </authorList>
    </citation>
    <scope>NUCLEOTIDE SEQUENCE [LARGE SCALE GENOMIC DNA]</scope>
</reference>